<keyword evidence="2" id="KW-0378">Hydrolase</keyword>
<dbReference type="InterPro" id="IPR020084">
    <property type="entry name" value="NUDIX_hydrolase_CS"/>
</dbReference>
<dbReference type="InterPro" id="IPR015797">
    <property type="entry name" value="NUDIX_hydrolase-like_dom_sf"/>
</dbReference>
<dbReference type="PROSITE" id="PS51462">
    <property type="entry name" value="NUDIX"/>
    <property type="match status" value="1"/>
</dbReference>
<feature type="domain" description="Nudix hydrolase" evidence="4">
    <location>
        <begin position="16"/>
        <end position="144"/>
    </location>
</feature>
<dbReference type="Proteomes" id="UP000321617">
    <property type="component" value="Unassembled WGS sequence"/>
</dbReference>
<proteinExistence type="predicted"/>
<gene>
    <name evidence="5" type="ORF">LX16_1235</name>
</gene>
<dbReference type="PROSITE" id="PS00893">
    <property type="entry name" value="NUDIX_BOX"/>
    <property type="match status" value="1"/>
</dbReference>
<reference evidence="5 6" key="1">
    <citation type="journal article" date="2013" name="Stand. Genomic Sci.">
        <title>Genomic Encyclopedia of Type Strains, Phase I: The one thousand microbial genomes (KMG-I) project.</title>
        <authorList>
            <person name="Kyrpides N.C."/>
            <person name="Woyke T."/>
            <person name="Eisen J.A."/>
            <person name="Garrity G."/>
            <person name="Lilburn T.G."/>
            <person name="Beck B.J."/>
            <person name="Whitman W.B."/>
            <person name="Hugenholtz P."/>
            <person name="Klenk H.P."/>
        </authorList>
    </citation>
    <scope>NUCLEOTIDE SEQUENCE [LARGE SCALE GENOMIC DNA]</scope>
    <source>
        <strain evidence="5 6">DSM 45044</strain>
    </source>
</reference>
<evidence type="ECO:0000256" key="2">
    <source>
        <dbReference type="ARBA" id="ARBA00022801"/>
    </source>
</evidence>
<comment type="caution">
    <text evidence="5">The sequence shown here is derived from an EMBL/GenBank/DDBJ whole genome shotgun (WGS) entry which is preliminary data.</text>
</comment>
<dbReference type="SUPFAM" id="SSF55811">
    <property type="entry name" value="Nudix"/>
    <property type="match status" value="1"/>
</dbReference>
<dbReference type="CDD" id="cd18876">
    <property type="entry name" value="NUDIX_Hydrolase"/>
    <property type="match status" value="1"/>
</dbReference>
<dbReference type="GO" id="GO:0016787">
    <property type="term" value="F:hydrolase activity"/>
    <property type="evidence" value="ECO:0007669"/>
    <property type="project" value="UniProtKB-KW"/>
</dbReference>
<dbReference type="EMBL" id="VLLL01000005">
    <property type="protein sequence ID" value="TWJ15524.1"/>
    <property type="molecule type" value="Genomic_DNA"/>
</dbReference>
<evidence type="ECO:0000313" key="6">
    <source>
        <dbReference type="Proteomes" id="UP000321617"/>
    </source>
</evidence>
<dbReference type="AlphaFoldDB" id="A0A562VCB7"/>
<dbReference type="OrthoDB" id="4247482at2"/>
<dbReference type="RefSeq" id="WP_147134355.1">
    <property type="nucleotide sequence ID" value="NZ_BAABIJ010000001.1"/>
</dbReference>
<sequence>MTDAFTLPEPYSRLSVNLAATGALVTDPDGRVLMVKPHHNPHWTFLGGMLDTGETPRAGCGREIKEEIGLDLPVGRLLLADWAPPEGRRPLPLVYFLFDCGTLPGLDDVILQEDELSDIAFLPPSEAAARLAPHVAARLPAALAARDHHRTVWLPDAPTPTT</sequence>
<organism evidence="5 6">
    <name type="scientific">Stackebrandtia albiflava</name>
    <dbReference type="NCBI Taxonomy" id="406432"/>
    <lineage>
        <taxon>Bacteria</taxon>
        <taxon>Bacillati</taxon>
        <taxon>Actinomycetota</taxon>
        <taxon>Actinomycetes</taxon>
        <taxon>Glycomycetales</taxon>
        <taxon>Glycomycetaceae</taxon>
        <taxon>Stackebrandtia</taxon>
    </lineage>
</organism>
<dbReference type="Pfam" id="PF00293">
    <property type="entry name" value="NUDIX"/>
    <property type="match status" value="1"/>
</dbReference>
<keyword evidence="6" id="KW-1185">Reference proteome</keyword>
<dbReference type="InterPro" id="IPR000086">
    <property type="entry name" value="NUDIX_hydrolase_dom"/>
</dbReference>
<dbReference type="PANTHER" id="PTHR43046">
    <property type="entry name" value="GDP-MANNOSE MANNOSYL HYDROLASE"/>
    <property type="match status" value="1"/>
</dbReference>
<evidence type="ECO:0000259" key="4">
    <source>
        <dbReference type="PROSITE" id="PS51462"/>
    </source>
</evidence>
<evidence type="ECO:0000256" key="1">
    <source>
        <dbReference type="ARBA" id="ARBA00001946"/>
    </source>
</evidence>
<keyword evidence="3" id="KW-0460">Magnesium</keyword>
<dbReference type="PANTHER" id="PTHR43046:SF12">
    <property type="entry name" value="GDP-MANNOSE MANNOSYL HYDROLASE"/>
    <property type="match status" value="1"/>
</dbReference>
<evidence type="ECO:0000313" key="5">
    <source>
        <dbReference type="EMBL" id="TWJ15524.1"/>
    </source>
</evidence>
<protein>
    <submittedName>
        <fullName evidence="5">ADP-ribose pyrophosphatase YjhB (NUDIX family)</fullName>
    </submittedName>
</protein>
<evidence type="ECO:0000256" key="3">
    <source>
        <dbReference type="ARBA" id="ARBA00022842"/>
    </source>
</evidence>
<dbReference type="Gene3D" id="3.90.79.10">
    <property type="entry name" value="Nucleoside Triphosphate Pyrophosphohydrolase"/>
    <property type="match status" value="1"/>
</dbReference>
<accession>A0A562VCB7</accession>
<name>A0A562VCB7_9ACTN</name>
<comment type="cofactor">
    <cofactor evidence="1">
        <name>Mg(2+)</name>
        <dbReference type="ChEBI" id="CHEBI:18420"/>
    </cofactor>
</comment>